<dbReference type="Proteomes" id="UP000703674">
    <property type="component" value="Unassembled WGS sequence"/>
</dbReference>
<accession>A0ABX1D4A6</accession>
<feature type="non-terminal residue" evidence="1">
    <location>
        <position position="1"/>
    </location>
</feature>
<sequence length="125" mass="13968">SEAEKDQLKTISGISTFSEVIEERVFLDFRSKNKTAYIKGVDENFLKVNQLDSALVRGVWFHPTESQVVIGSNISRDLNLGVFDYMSLLEVLVPRPGTGQVLDPTRAFNSENVVVSGIYSINEEL</sequence>
<comment type="caution">
    <text evidence="1">The sequence shown here is derived from an EMBL/GenBank/DDBJ whole genome shotgun (WGS) entry which is preliminary data.</text>
</comment>
<evidence type="ECO:0000313" key="2">
    <source>
        <dbReference type="Proteomes" id="UP000703674"/>
    </source>
</evidence>
<keyword evidence="2" id="KW-1185">Reference proteome</keyword>
<dbReference type="EMBL" id="JAAVJR010000996">
    <property type="protein sequence ID" value="NJW55287.1"/>
    <property type="molecule type" value="Genomic_DNA"/>
</dbReference>
<name>A0ABX1D4A6_9FLAO</name>
<organism evidence="1 2">
    <name type="scientific">Salinimicrobium oceani</name>
    <dbReference type="NCBI Taxonomy" id="2722702"/>
    <lineage>
        <taxon>Bacteria</taxon>
        <taxon>Pseudomonadati</taxon>
        <taxon>Bacteroidota</taxon>
        <taxon>Flavobacteriia</taxon>
        <taxon>Flavobacteriales</taxon>
        <taxon>Flavobacteriaceae</taxon>
        <taxon>Salinimicrobium</taxon>
    </lineage>
</organism>
<reference evidence="1 2" key="1">
    <citation type="submission" date="2020-03" db="EMBL/GenBank/DDBJ databases">
        <title>Salinimicrobium sp. nov, isolated from SCS.</title>
        <authorList>
            <person name="Cao W.R."/>
        </authorList>
    </citation>
    <scope>NUCLEOTIDE SEQUENCE [LARGE SCALE GENOMIC DNA]</scope>
    <source>
        <strain evidence="2">J15B91</strain>
    </source>
</reference>
<evidence type="ECO:0000313" key="1">
    <source>
        <dbReference type="EMBL" id="NJW55287.1"/>
    </source>
</evidence>
<protein>
    <submittedName>
        <fullName evidence="1">ABC transporter permease</fullName>
    </submittedName>
</protein>
<proteinExistence type="predicted"/>
<feature type="non-terminal residue" evidence="1">
    <location>
        <position position="125"/>
    </location>
</feature>
<gene>
    <name evidence="1" type="ORF">HC175_20435</name>
</gene>